<name>A0A0C3S8I6_PHLG1</name>
<protein>
    <recommendedName>
        <fullName evidence="3">DUF6535 domain-containing protein</fullName>
    </recommendedName>
</protein>
<dbReference type="EMBL" id="KN840545">
    <property type="protein sequence ID" value="KIP05365.1"/>
    <property type="molecule type" value="Genomic_DNA"/>
</dbReference>
<reference evidence="4 5" key="1">
    <citation type="journal article" date="2014" name="PLoS Genet.">
        <title>Analysis of the Phlebiopsis gigantea genome, transcriptome and secretome provides insight into its pioneer colonization strategies of wood.</title>
        <authorList>
            <person name="Hori C."/>
            <person name="Ishida T."/>
            <person name="Igarashi K."/>
            <person name="Samejima M."/>
            <person name="Suzuki H."/>
            <person name="Master E."/>
            <person name="Ferreira P."/>
            <person name="Ruiz-Duenas F.J."/>
            <person name="Held B."/>
            <person name="Canessa P."/>
            <person name="Larrondo L.F."/>
            <person name="Schmoll M."/>
            <person name="Druzhinina I.S."/>
            <person name="Kubicek C.P."/>
            <person name="Gaskell J.A."/>
            <person name="Kersten P."/>
            <person name="St John F."/>
            <person name="Glasner J."/>
            <person name="Sabat G."/>
            <person name="Splinter BonDurant S."/>
            <person name="Syed K."/>
            <person name="Yadav J."/>
            <person name="Mgbeahuruike A.C."/>
            <person name="Kovalchuk A."/>
            <person name="Asiegbu F.O."/>
            <person name="Lackner G."/>
            <person name="Hoffmeister D."/>
            <person name="Rencoret J."/>
            <person name="Gutierrez A."/>
            <person name="Sun H."/>
            <person name="Lindquist E."/>
            <person name="Barry K."/>
            <person name="Riley R."/>
            <person name="Grigoriev I.V."/>
            <person name="Henrissat B."/>
            <person name="Kues U."/>
            <person name="Berka R.M."/>
            <person name="Martinez A.T."/>
            <person name="Covert S.F."/>
            <person name="Blanchette R.A."/>
            <person name="Cullen D."/>
        </authorList>
    </citation>
    <scope>NUCLEOTIDE SEQUENCE [LARGE SCALE GENOMIC DNA]</scope>
    <source>
        <strain evidence="4 5">11061_1 CR5-6</strain>
    </source>
</reference>
<dbReference type="Pfam" id="PF20153">
    <property type="entry name" value="DUF6535"/>
    <property type="match status" value="1"/>
</dbReference>
<evidence type="ECO:0000313" key="5">
    <source>
        <dbReference type="Proteomes" id="UP000053257"/>
    </source>
</evidence>
<keyword evidence="2" id="KW-0812">Transmembrane</keyword>
<dbReference type="OrthoDB" id="2803116at2759"/>
<gene>
    <name evidence="4" type="ORF">PHLGIDRAFT_119880</name>
</gene>
<feature type="region of interest" description="Disordered" evidence="1">
    <location>
        <begin position="45"/>
        <end position="70"/>
    </location>
</feature>
<keyword evidence="5" id="KW-1185">Reference proteome</keyword>
<dbReference type="InterPro" id="IPR045338">
    <property type="entry name" value="DUF6535"/>
</dbReference>
<feature type="transmembrane region" description="Helical" evidence="2">
    <location>
        <begin position="95"/>
        <end position="115"/>
    </location>
</feature>
<proteinExistence type="predicted"/>
<sequence>MPSSAFAERPLRTESVNERIPSGKPVLIFDNCSVHHPLVRSWKAESSRQARTSSTKTTGGQGLDFDDLPPLDILEDDDDDDARSFSRYQRESNSWLLFSGVLAFIITLFIISFTLPPNQQNTEVNRLLTRHLNQQLRTMADEVIAQGLTLPFNLTFAREPAEEPAFARTMCDTWVLALCYLSLGLTLVGAMVTLQIKQRLMACTHSIFPLAPPNPDPRSLRAAAVRFTEFKKSRKETMSRTEKVQRVVPPIMYGAVGCFACGVFVKLATFAYLQVL</sequence>
<feature type="transmembrane region" description="Helical" evidence="2">
    <location>
        <begin position="251"/>
        <end position="273"/>
    </location>
</feature>
<evidence type="ECO:0000259" key="3">
    <source>
        <dbReference type="Pfam" id="PF20153"/>
    </source>
</evidence>
<keyword evidence="2" id="KW-1133">Transmembrane helix</keyword>
<evidence type="ECO:0000313" key="4">
    <source>
        <dbReference type="EMBL" id="KIP05365.1"/>
    </source>
</evidence>
<keyword evidence="2" id="KW-0472">Membrane</keyword>
<organism evidence="4 5">
    <name type="scientific">Phlebiopsis gigantea (strain 11061_1 CR5-6)</name>
    <name type="common">White-rot fungus</name>
    <name type="synonym">Peniophora gigantea</name>
    <dbReference type="NCBI Taxonomy" id="745531"/>
    <lineage>
        <taxon>Eukaryota</taxon>
        <taxon>Fungi</taxon>
        <taxon>Dikarya</taxon>
        <taxon>Basidiomycota</taxon>
        <taxon>Agaricomycotina</taxon>
        <taxon>Agaricomycetes</taxon>
        <taxon>Polyporales</taxon>
        <taxon>Phanerochaetaceae</taxon>
        <taxon>Phlebiopsis</taxon>
    </lineage>
</organism>
<feature type="domain" description="DUF6535" evidence="3">
    <location>
        <begin position="77"/>
        <end position="268"/>
    </location>
</feature>
<evidence type="ECO:0000256" key="1">
    <source>
        <dbReference type="SAM" id="MobiDB-lite"/>
    </source>
</evidence>
<dbReference type="HOGENOM" id="CLU_088006_0_0_1"/>
<accession>A0A0C3S8I6</accession>
<evidence type="ECO:0000256" key="2">
    <source>
        <dbReference type="SAM" id="Phobius"/>
    </source>
</evidence>
<feature type="compositionally biased region" description="Polar residues" evidence="1">
    <location>
        <begin position="49"/>
        <end position="58"/>
    </location>
</feature>
<feature type="transmembrane region" description="Helical" evidence="2">
    <location>
        <begin position="174"/>
        <end position="194"/>
    </location>
</feature>
<dbReference type="Proteomes" id="UP000053257">
    <property type="component" value="Unassembled WGS sequence"/>
</dbReference>
<dbReference type="AlphaFoldDB" id="A0A0C3S8I6"/>